<evidence type="ECO:0008006" key="3">
    <source>
        <dbReference type="Google" id="ProtNLM"/>
    </source>
</evidence>
<evidence type="ECO:0000313" key="2">
    <source>
        <dbReference type="Proteomes" id="UP000252419"/>
    </source>
</evidence>
<protein>
    <recommendedName>
        <fullName evidence="3">Pilin accessory protein (PilO)</fullName>
    </recommendedName>
</protein>
<sequence length="428" mass="46944">MSIGDDTKDIHLSGGAGFDGFVDDGLGTIGIGGKAFAIGLQWRGFEDPTKGKPVEQARRAATGARADLFCLRHGVQFGLGSKGMDHRPGMASLAAFLADTIDGNWIGVFKVNEGGLYYVAAKDGAVLPGCDRFFNDEEAALAAFSDLAFVYEWNHIFAPEEWHEDAQEAKLEEILRARKPATKLRSVSSTGKITKYGITGLVVLGLGLGYQQYQDYLAEQAAVQAAILAAQSLTGRKPPPPPPPMPWEGVAQGIPALFACVDGILDAEIVIPGWKTETVSCRNEEVSLSLVRDGGTVNWIADTLNRDGFRPSINPNGDSAVVSWKLEKAPEYPKKQETDSLRKIRRYLYSHFEELFHDIAFSNGTRTEYYDTLNFAFSTSYYPTEFAGVLAEIPVFELSKVELDIMDMSWKIEGKIYEQLPLPQKING</sequence>
<dbReference type="InterPro" id="IPR009663">
    <property type="entry name" value="PAP_PilO"/>
</dbReference>
<comment type="caution">
    <text evidence="1">The sequence shown here is derived from an EMBL/GenBank/DDBJ whole genome shotgun (WGS) entry which is preliminary data.</text>
</comment>
<dbReference type="AlphaFoldDB" id="A0A367UHM4"/>
<proteinExistence type="predicted"/>
<reference evidence="1 2" key="1">
    <citation type="submission" date="2014-07" db="EMBL/GenBank/DDBJ databases">
        <title>Draft genome sequence of Thalassospira xianhensis P-4 (MCCC 1A02616).</title>
        <authorList>
            <person name="Lai Q."/>
            <person name="Shao Z."/>
        </authorList>
    </citation>
    <scope>NUCLEOTIDE SEQUENCE [LARGE SCALE GENOMIC DNA]</scope>
    <source>
        <strain evidence="1 2">MCCC 1A02616</strain>
    </source>
</reference>
<dbReference type="Proteomes" id="UP000252419">
    <property type="component" value="Unassembled WGS sequence"/>
</dbReference>
<accession>A0A367UHM4</accession>
<dbReference type="EMBL" id="JPWA01000001">
    <property type="protein sequence ID" value="RCK07815.1"/>
    <property type="molecule type" value="Genomic_DNA"/>
</dbReference>
<name>A0A367UHM4_9PROT</name>
<dbReference type="RefSeq" id="WP_114120440.1">
    <property type="nucleotide sequence ID" value="NZ_JPWA01000001.1"/>
</dbReference>
<keyword evidence="2" id="KW-1185">Reference proteome</keyword>
<gene>
    <name evidence="1" type="ORF">TH5_01890</name>
</gene>
<organism evidence="1 2">
    <name type="scientific">Thalassospira xianhensis MCCC 1A02616</name>
    <dbReference type="NCBI Taxonomy" id="1177929"/>
    <lineage>
        <taxon>Bacteria</taxon>
        <taxon>Pseudomonadati</taxon>
        <taxon>Pseudomonadota</taxon>
        <taxon>Alphaproteobacteria</taxon>
        <taxon>Rhodospirillales</taxon>
        <taxon>Thalassospiraceae</taxon>
        <taxon>Thalassospira</taxon>
    </lineage>
</organism>
<evidence type="ECO:0000313" key="1">
    <source>
        <dbReference type="EMBL" id="RCK07815.1"/>
    </source>
</evidence>
<dbReference type="Pfam" id="PF06864">
    <property type="entry name" value="PAP_PilO"/>
    <property type="match status" value="1"/>
</dbReference>